<sequence length="223" mass="25438">MRIFLTQLFKLHPFFLVAIATVVLGASLVPRRGSHGTLVCSQQNTLIKRADIPFEERCPEEYPTYLASLCSLDEPNLMLINCIRDDDPDHPFDTDYTCEDDEICIDRTEFPETPHAFCIKKKCAVPFDNFKQPPDQDSCAGHSYQVYRPMSVLVSMMTYATNMNPIQVNYQYIGYKDNIFYSNQSVNNYTIVIDSYNGENINFCFDGGSDQKVQAYGAAWLTP</sequence>
<proteinExistence type="predicted"/>
<accession>A0A397VXT3</accession>
<gene>
    <name evidence="1" type="ORF">C2G38_2138616</name>
</gene>
<evidence type="ECO:0000313" key="2">
    <source>
        <dbReference type="Proteomes" id="UP000266673"/>
    </source>
</evidence>
<dbReference type="OrthoDB" id="2304896at2759"/>
<organism evidence="1 2">
    <name type="scientific">Gigaspora rosea</name>
    <dbReference type="NCBI Taxonomy" id="44941"/>
    <lineage>
        <taxon>Eukaryota</taxon>
        <taxon>Fungi</taxon>
        <taxon>Fungi incertae sedis</taxon>
        <taxon>Mucoromycota</taxon>
        <taxon>Glomeromycotina</taxon>
        <taxon>Glomeromycetes</taxon>
        <taxon>Diversisporales</taxon>
        <taxon>Gigasporaceae</taxon>
        <taxon>Gigaspora</taxon>
    </lineage>
</organism>
<dbReference type="EMBL" id="QKWP01000162">
    <property type="protein sequence ID" value="RIB25799.1"/>
    <property type="molecule type" value="Genomic_DNA"/>
</dbReference>
<dbReference type="AlphaFoldDB" id="A0A397VXT3"/>
<comment type="caution">
    <text evidence="1">The sequence shown here is derived from an EMBL/GenBank/DDBJ whole genome shotgun (WGS) entry which is preliminary data.</text>
</comment>
<dbReference type="Proteomes" id="UP000266673">
    <property type="component" value="Unassembled WGS sequence"/>
</dbReference>
<reference evidence="1 2" key="1">
    <citation type="submission" date="2018-06" db="EMBL/GenBank/DDBJ databases">
        <title>Comparative genomics reveals the genomic features of Rhizophagus irregularis, R. cerebriforme, R. diaphanum and Gigaspora rosea, and their symbiotic lifestyle signature.</title>
        <authorList>
            <person name="Morin E."/>
            <person name="San Clemente H."/>
            <person name="Chen E.C.H."/>
            <person name="De La Providencia I."/>
            <person name="Hainaut M."/>
            <person name="Kuo A."/>
            <person name="Kohler A."/>
            <person name="Murat C."/>
            <person name="Tang N."/>
            <person name="Roy S."/>
            <person name="Loubradou J."/>
            <person name="Henrissat B."/>
            <person name="Grigoriev I.V."/>
            <person name="Corradi N."/>
            <person name="Roux C."/>
            <person name="Martin F.M."/>
        </authorList>
    </citation>
    <scope>NUCLEOTIDE SEQUENCE [LARGE SCALE GENOMIC DNA]</scope>
    <source>
        <strain evidence="1 2">DAOM 194757</strain>
    </source>
</reference>
<evidence type="ECO:0000313" key="1">
    <source>
        <dbReference type="EMBL" id="RIB25799.1"/>
    </source>
</evidence>
<keyword evidence="2" id="KW-1185">Reference proteome</keyword>
<protein>
    <submittedName>
        <fullName evidence="1">Uncharacterized protein</fullName>
    </submittedName>
</protein>
<name>A0A397VXT3_9GLOM</name>